<sequence>MALVRCQPFLVAMTSHSLSFPSALLSIKLPLLHPPLSNLRAFDLKRKPYQRRIRGLKCRADFSQDAPFAFAIGACILNSLVFPISDSPDDDSGSAIDSTDARTNLSLSPEESWLPIASIVFCIIHIQLEASIRNGDLKGFQLFNEALKYISPLTKKKNTHFQDHQGISKKGREKELMSAQELRDEIRGWEIPERTVDDPERLNEDGDAKERRKD</sequence>
<evidence type="ECO:0000313" key="2">
    <source>
        <dbReference type="EMBL" id="KAF8379774.1"/>
    </source>
</evidence>
<dbReference type="AlphaFoldDB" id="A0A834YEI4"/>
<evidence type="ECO:0000313" key="3">
    <source>
        <dbReference type="Proteomes" id="UP000655225"/>
    </source>
</evidence>
<evidence type="ECO:0000256" key="1">
    <source>
        <dbReference type="SAM" id="MobiDB-lite"/>
    </source>
</evidence>
<reference evidence="2 3" key="1">
    <citation type="submission" date="2020-04" db="EMBL/GenBank/DDBJ databases">
        <title>Plant Genome Project.</title>
        <authorList>
            <person name="Zhang R.-G."/>
        </authorList>
    </citation>
    <scope>NUCLEOTIDE SEQUENCE [LARGE SCALE GENOMIC DNA]</scope>
    <source>
        <strain evidence="2">YNK0</strain>
        <tissue evidence="2">Leaf</tissue>
    </source>
</reference>
<accession>A0A834YEI4</accession>
<gene>
    <name evidence="2" type="ORF">HHK36_029223</name>
</gene>
<proteinExistence type="predicted"/>
<comment type="caution">
    <text evidence="2">The sequence shown here is derived from an EMBL/GenBank/DDBJ whole genome shotgun (WGS) entry which is preliminary data.</text>
</comment>
<dbReference type="EMBL" id="JABCRI010000022">
    <property type="protein sequence ID" value="KAF8379774.1"/>
    <property type="molecule type" value="Genomic_DNA"/>
</dbReference>
<organism evidence="2 3">
    <name type="scientific">Tetracentron sinense</name>
    <name type="common">Spur-leaf</name>
    <dbReference type="NCBI Taxonomy" id="13715"/>
    <lineage>
        <taxon>Eukaryota</taxon>
        <taxon>Viridiplantae</taxon>
        <taxon>Streptophyta</taxon>
        <taxon>Embryophyta</taxon>
        <taxon>Tracheophyta</taxon>
        <taxon>Spermatophyta</taxon>
        <taxon>Magnoliopsida</taxon>
        <taxon>Trochodendrales</taxon>
        <taxon>Trochodendraceae</taxon>
        <taxon>Tetracentron</taxon>
    </lineage>
</organism>
<dbReference type="PANTHER" id="PTHR36804:SF1">
    <property type="entry name" value="OS04G0585600 PROTEIN"/>
    <property type="match status" value="1"/>
</dbReference>
<dbReference type="PANTHER" id="PTHR36804">
    <property type="entry name" value="OSJNBA0013K16.11 PROTEIN"/>
    <property type="match status" value="1"/>
</dbReference>
<dbReference type="Proteomes" id="UP000655225">
    <property type="component" value="Unassembled WGS sequence"/>
</dbReference>
<dbReference type="OrthoDB" id="2014574at2759"/>
<keyword evidence="3" id="KW-1185">Reference proteome</keyword>
<protein>
    <submittedName>
        <fullName evidence="2">Uncharacterized protein</fullName>
    </submittedName>
</protein>
<feature type="region of interest" description="Disordered" evidence="1">
    <location>
        <begin position="187"/>
        <end position="214"/>
    </location>
</feature>
<name>A0A834YEI4_TETSI</name>